<dbReference type="EMBL" id="AZHD01000005">
    <property type="protein sequence ID" value="OAA63607.1"/>
    <property type="molecule type" value="Genomic_DNA"/>
</dbReference>
<organism evidence="2 3">
    <name type="scientific">Niveomyces insectorum RCEF 264</name>
    <dbReference type="NCBI Taxonomy" id="1081102"/>
    <lineage>
        <taxon>Eukaryota</taxon>
        <taxon>Fungi</taxon>
        <taxon>Dikarya</taxon>
        <taxon>Ascomycota</taxon>
        <taxon>Pezizomycotina</taxon>
        <taxon>Sordariomycetes</taxon>
        <taxon>Hypocreomycetidae</taxon>
        <taxon>Hypocreales</taxon>
        <taxon>Cordycipitaceae</taxon>
        <taxon>Niveomyces</taxon>
    </lineage>
</organism>
<protein>
    <submittedName>
        <fullName evidence="2">Uncharacterized protein</fullName>
    </submittedName>
</protein>
<feature type="compositionally biased region" description="Basic and acidic residues" evidence="1">
    <location>
        <begin position="99"/>
        <end position="109"/>
    </location>
</feature>
<dbReference type="STRING" id="1081102.A0A167WCB8"/>
<feature type="compositionally biased region" description="Low complexity" evidence="1">
    <location>
        <begin position="1"/>
        <end position="15"/>
    </location>
</feature>
<accession>A0A167WCB8</accession>
<dbReference type="AlphaFoldDB" id="A0A167WCB8"/>
<reference evidence="2 3" key="1">
    <citation type="journal article" date="2016" name="Genome Biol. Evol.">
        <title>Divergent and convergent evolution of fungal pathogenicity.</title>
        <authorList>
            <person name="Shang Y."/>
            <person name="Xiao G."/>
            <person name="Zheng P."/>
            <person name="Cen K."/>
            <person name="Zhan S."/>
            <person name="Wang C."/>
        </authorList>
    </citation>
    <scope>NUCLEOTIDE SEQUENCE [LARGE SCALE GENOMIC DNA]</scope>
    <source>
        <strain evidence="2 3">RCEF 264</strain>
    </source>
</reference>
<comment type="caution">
    <text evidence="2">The sequence shown here is derived from an EMBL/GenBank/DDBJ whole genome shotgun (WGS) entry which is preliminary data.</text>
</comment>
<dbReference type="Proteomes" id="UP000076874">
    <property type="component" value="Unassembled WGS sequence"/>
</dbReference>
<dbReference type="OrthoDB" id="5380416at2759"/>
<evidence type="ECO:0000313" key="3">
    <source>
        <dbReference type="Proteomes" id="UP000076874"/>
    </source>
</evidence>
<feature type="region of interest" description="Disordered" evidence="1">
    <location>
        <begin position="139"/>
        <end position="268"/>
    </location>
</feature>
<name>A0A167WCB8_9HYPO</name>
<evidence type="ECO:0000256" key="1">
    <source>
        <dbReference type="SAM" id="MobiDB-lite"/>
    </source>
</evidence>
<evidence type="ECO:0000313" key="2">
    <source>
        <dbReference type="EMBL" id="OAA63607.1"/>
    </source>
</evidence>
<proteinExistence type="predicted"/>
<feature type="compositionally biased region" description="Polar residues" evidence="1">
    <location>
        <begin position="60"/>
        <end position="71"/>
    </location>
</feature>
<sequence length="268" mass="27759">MAAATSTTTTTATKASSKRFELPALEFKFSSLTDGTDIPPPPPSPIAEEPLLAKAEVPQPTASKTGASTNGAAPPPPSSSSKTNGATADTVSSPTRSLLTREGRKRPADDVPASPTLSSRPGSIRRLFSRSLLNTAYANAEAEGGHHHHHQASPDGAVAAGSIMTRPDSRSNGSFMDERRSRRSSGWFRRLRGSGTGGSADSYNGSIAGDAPASKRTSTLLDDVQPVQAAPKPRGPPPPMIPELGPLETKIDLDSGGGLGSDLFKNIN</sequence>
<keyword evidence="3" id="KW-1185">Reference proteome</keyword>
<feature type="compositionally biased region" description="Polar residues" evidence="1">
    <location>
        <begin position="82"/>
        <end position="98"/>
    </location>
</feature>
<gene>
    <name evidence="2" type="ORF">SPI_03770</name>
</gene>
<feature type="region of interest" description="Disordered" evidence="1">
    <location>
        <begin position="1"/>
        <end position="125"/>
    </location>
</feature>